<evidence type="ECO:0000256" key="1">
    <source>
        <dbReference type="SAM" id="Coils"/>
    </source>
</evidence>
<keyword evidence="1" id="KW-0175">Coiled coil</keyword>
<feature type="transmembrane region" description="Helical" evidence="2">
    <location>
        <begin position="325"/>
        <end position="345"/>
    </location>
</feature>
<dbReference type="Proteomes" id="UP000030640">
    <property type="component" value="Unassembled WGS sequence"/>
</dbReference>
<dbReference type="RefSeq" id="XP_008818494.1">
    <property type="nucleotide sequence ID" value="XM_008820272.1"/>
</dbReference>
<proteinExistence type="predicted"/>
<dbReference type="VEuPathDB" id="PlasmoDB:C922_04693"/>
<dbReference type="AlphaFoldDB" id="W7AI42"/>
<keyword evidence="2" id="KW-1133">Transmembrane helix</keyword>
<evidence type="ECO:0000313" key="3">
    <source>
        <dbReference type="EMBL" id="EUD64961.1"/>
    </source>
</evidence>
<evidence type="ECO:0000256" key="2">
    <source>
        <dbReference type="SAM" id="Phobius"/>
    </source>
</evidence>
<keyword evidence="4" id="KW-1185">Reference proteome</keyword>
<sequence>MGGPGLSRYMEKIRTEADCSPPETGISGEEFTLCDLRYTREDGGEEVQNRVYPSGLKNLGNIVLNVDLKARILCKALHMWMSNWEVNPSGPQEWRDGSCDADSTGCFMARRDEKKCPYSDTTDLWTQVVSGTRLYRRQTYQMNLRTCMDIMSIILGVYESSLNSQKRLKKDEVPGICQNLYEQLKTWSDENIARKIMQDWFINKRHTRQQQLFRIGNGGATVDKWKDFVEKIGVVITGVQCSPKDGGGPFYDTSCVYVGKGSCEYIEREQEQYEELQEKIAERTQEISQQYRHESVEQTLMRAEKQLREEAVATEKSPNSPLTDVLGGFAFLITIVGAGFGYYIYRRGGVRTGSMAERRTRSGHKLLMKRGMPRGGVPYAN</sequence>
<feature type="coiled-coil region" evidence="1">
    <location>
        <begin position="266"/>
        <end position="313"/>
    </location>
</feature>
<dbReference type="GeneID" id="20039967"/>
<reference evidence="3 4" key="1">
    <citation type="submission" date="2013-02" db="EMBL/GenBank/DDBJ databases">
        <title>The Genome Sequence of Plasmodium inui San Antonio 1.</title>
        <authorList>
            <consortium name="The Broad Institute Genome Sequencing Platform"/>
            <consortium name="The Broad Institute Genome Sequencing Center for Infectious Disease"/>
            <person name="Neafsey D."/>
            <person name="Cheeseman I."/>
            <person name="Volkman S."/>
            <person name="Adams J."/>
            <person name="Walker B."/>
            <person name="Young S.K."/>
            <person name="Zeng Q."/>
            <person name="Gargeya S."/>
            <person name="Fitzgerald M."/>
            <person name="Haas B."/>
            <person name="Abouelleil A."/>
            <person name="Alvarado L."/>
            <person name="Arachchi H.M."/>
            <person name="Berlin A.M."/>
            <person name="Chapman S.B."/>
            <person name="Dewar J."/>
            <person name="Goldberg J."/>
            <person name="Griggs A."/>
            <person name="Gujja S."/>
            <person name="Hansen M."/>
            <person name="Howarth C."/>
            <person name="Imamovic A."/>
            <person name="Larimer J."/>
            <person name="McCowan C."/>
            <person name="Murphy C."/>
            <person name="Neiman D."/>
            <person name="Pearson M."/>
            <person name="Priest M."/>
            <person name="Roberts A."/>
            <person name="Saif S."/>
            <person name="Shea T."/>
            <person name="Sisk P."/>
            <person name="Sykes S."/>
            <person name="Wortman J."/>
            <person name="Nusbaum C."/>
            <person name="Birren B."/>
        </authorList>
    </citation>
    <scope>NUCLEOTIDE SEQUENCE [LARGE SCALE GENOMIC DNA]</scope>
    <source>
        <strain evidence="3 4">San Antonio 1</strain>
    </source>
</reference>
<accession>W7AI42</accession>
<organism evidence="3 4">
    <name type="scientific">Plasmodium inui San Antonio 1</name>
    <dbReference type="NCBI Taxonomy" id="1237626"/>
    <lineage>
        <taxon>Eukaryota</taxon>
        <taxon>Sar</taxon>
        <taxon>Alveolata</taxon>
        <taxon>Apicomplexa</taxon>
        <taxon>Aconoidasida</taxon>
        <taxon>Haemosporida</taxon>
        <taxon>Plasmodiidae</taxon>
        <taxon>Plasmodium</taxon>
        <taxon>Plasmodium (Plasmodium)</taxon>
    </lineage>
</organism>
<protein>
    <submittedName>
        <fullName evidence="3">Uncharacterized protein</fullName>
    </submittedName>
</protein>
<name>W7AI42_9APIC</name>
<dbReference type="EMBL" id="KI965486">
    <property type="protein sequence ID" value="EUD64961.1"/>
    <property type="molecule type" value="Genomic_DNA"/>
</dbReference>
<evidence type="ECO:0000313" key="4">
    <source>
        <dbReference type="Proteomes" id="UP000030640"/>
    </source>
</evidence>
<keyword evidence="2" id="KW-0812">Transmembrane</keyword>
<keyword evidence="2" id="KW-0472">Membrane</keyword>
<gene>
    <name evidence="3" type="ORF">C922_04693</name>
</gene>